<dbReference type="InterPro" id="IPR014729">
    <property type="entry name" value="Rossmann-like_a/b/a_fold"/>
</dbReference>
<keyword evidence="9" id="KW-0436">Ligase</keyword>
<organism evidence="9 10">
    <name type="scientific">Novosphingobium ovatum</name>
    <dbReference type="NCBI Taxonomy" id="1908523"/>
    <lineage>
        <taxon>Bacteria</taxon>
        <taxon>Pseudomonadati</taxon>
        <taxon>Pseudomonadota</taxon>
        <taxon>Alphaproteobacteria</taxon>
        <taxon>Sphingomonadales</taxon>
        <taxon>Sphingomonadaceae</taxon>
        <taxon>Novosphingobium</taxon>
    </lineage>
</organism>
<dbReference type="Pfam" id="PF13522">
    <property type="entry name" value="GATase_6"/>
    <property type="match status" value="1"/>
</dbReference>
<gene>
    <name evidence="9" type="primary">asnB</name>
    <name evidence="9" type="ORF">GTZ99_00030</name>
</gene>
<dbReference type="Pfam" id="PF00733">
    <property type="entry name" value="Asn_synthase"/>
    <property type="match status" value="1"/>
</dbReference>
<dbReference type="PIRSF" id="PIRSF001589">
    <property type="entry name" value="Asn_synthetase_glu-h"/>
    <property type="match status" value="1"/>
</dbReference>
<dbReference type="Gene3D" id="3.60.20.10">
    <property type="entry name" value="Glutamine Phosphoribosylpyrophosphate, subunit 1, domain 1"/>
    <property type="match status" value="1"/>
</dbReference>
<evidence type="ECO:0000256" key="2">
    <source>
        <dbReference type="ARBA" id="ARBA00005752"/>
    </source>
</evidence>
<dbReference type="PROSITE" id="PS51278">
    <property type="entry name" value="GATASE_TYPE_2"/>
    <property type="match status" value="1"/>
</dbReference>
<dbReference type="InterPro" id="IPR001962">
    <property type="entry name" value="Asn_synthase"/>
</dbReference>
<dbReference type="NCBIfam" id="TIGR01536">
    <property type="entry name" value="asn_synth_AEB"/>
    <property type="match status" value="1"/>
</dbReference>
<evidence type="ECO:0000259" key="8">
    <source>
        <dbReference type="PROSITE" id="PS51278"/>
    </source>
</evidence>
<dbReference type="InterPro" id="IPR006426">
    <property type="entry name" value="Asn_synth_AEB"/>
</dbReference>
<dbReference type="EMBL" id="JAAAPO010000001">
    <property type="protein sequence ID" value="NBC34940.1"/>
    <property type="molecule type" value="Genomic_DNA"/>
</dbReference>
<comment type="catalytic activity">
    <reaction evidence="7">
        <text>L-aspartate + L-glutamine + ATP + H2O = L-asparagine + L-glutamate + AMP + diphosphate + H(+)</text>
        <dbReference type="Rhea" id="RHEA:12228"/>
        <dbReference type="ChEBI" id="CHEBI:15377"/>
        <dbReference type="ChEBI" id="CHEBI:15378"/>
        <dbReference type="ChEBI" id="CHEBI:29985"/>
        <dbReference type="ChEBI" id="CHEBI:29991"/>
        <dbReference type="ChEBI" id="CHEBI:30616"/>
        <dbReference type="ChEBI" id="CHEBI:33019"/>
        <dbReference type="ChEBI" id="CHEBI:58048"/>
        <dbReference type="ChEBI" id="CHEBI:58359"/>
        <dbReference type="ChEBI" id="CHEBI:456215"/>
        <dbReference type="EC" id="6.3.5.4"/>
    </reaction>
</comment>
<reference evidence="10" key="1">
    <citation type="submission" date="2020-01" db="EMBL/GenBank/DDBJ databases">
        <title>Sphingomonas sp. strain CSW-10.</title>
        <authorList>
            <person name="Chen W.-M."/>
        </authorList>
    </citation>
    <scope>NUCLEOTIDE SEQUENCE [LARGE SCALE GENOMIC DNA]</scope>
    <source>
        <strain evidence="10">FSY-8</strain>
    </source>
</reference>
<protein>
    <recommendedName>
        <fullName evidence="3">asparagine synthase (glutamine-hydrolyzing)</fullName>
        <ecNumber evidence="3">6.3.5.4</ecNumber>
    </recommendedName>
</protein>
<name>A0ABW9X8U7_9SPHN</name>
<comment type="similarity">
    <text evidence="2">Belongs to the asparagine synthetase family.</text>
</comment>
<keyword evidence="6" id="KW-0315">Glutamine amidotransferase</keyword>
<evidence type="ECO:0000256" key="7">
    <source>
        <dbReference type="ARBA" id="ARBA00048741"/>
    </source>
</evidence>
<dbReference type="GO" id="GO:0004066">
    <property type="term" value="F:asparagine synthase (glutamine-hydrolyzing) activity"/>
    <property type="evidence" value="ECO:0007669"/>
    <property type="project" value="UniProtKB-EC"/>
</dbReference>
<feature type="domain" description="Glutamine amidotransferase type-2" evidence="8">
    <location>
        <begin position="2"/>
        <end position="217"/>
    </location>
</feature>
<evidence type="ECO:0000256" key="1">
    <source>
        <dbReference type="ARBA" id="ARBA00005187"/>
    </source>
</evidence>
<dbReference type="PANTHER" id="PTHR43284">
    <property type="entry name" value="ASPARAGINE SYNTHETASE (GLUTAMINE-HYDROLYZING)"/>
    <property type="match status" value="1"/>
</dbReference>
<dbReference type="InterPro" id="IPR029055">
    <property type="entry name" value="Ntn_hydrolases_N"/>
</dbReference>
<evidence type="ECO:0000256" key="3">
    <source>
        <dbReference type="ARBA" id="ARBA00012737"/>
    </source>
</evidence>
<dbReference type="EC" id="6.3.5.4" evidence="3"/>
<dbReference type="RefSeq" id="WP_161716251.1">
    <property type="nucleotide sequence ID" value="NZ_JAAAPO010000001.1"/>
</dbReference>
<keyword evidence="4" id="KW-0547">Nucleotide-binding</keyword>
<dbReference type="InterPro" id="IPR017932">
    <property type="entry name" value="GATase_2_dom"/>
</dbReference>
<comment type="pathway">
    <text evidence="1">Amino-acid biosynthesis; L-asparagine biosynthesis; L-asparagine from L-aspartate (L-Gln route): step 1/1.</text>
</comment>
<dbReference type="PANTHER" id="PTHR43284:SF1">
    <property type="entry name" value="ASPARAGINE SYNTHETASE"/>
    <property type="match status" value="1"/>
</dbReference>
<dbReference type="SUPFAM" id="SSF52402">
    <property type="entry name" value="Adenine nucleotide alpha hydrolases-like"/>
    <property type="match status" value="1"/>
</dbReference>
<dbReference type="CDD" id="cd01991">
    <property type="entry name" value="Asn_synthase_B_C"/>
    <property type="match status" value="1"/>
</dbReference>
<keyword evidence="5" id="KW-0067">ATP-binding</keyword>
<dbReference type="InterPro" id="IPR033738">
    <property type="entry name" value="AsnB_N"/>
</dbReference>
<keyword evidence="10" id="KW-1185">Reference proteome</keyword>
<dbReference type="Gene3D" id="3.40.50.620">
    <property type="entry name" value="HUPs"/>
    <property type="match status" value="2"/>
</dbReference>
<evidence type="ECO:0000256" key="4">
    <source>
        <dbReference type="ARBA" id="ARBA00022741"/>
    </source>
</evidence>
<dbReference type="SUPFAM" id="SSF56235">
    <property type="entry name" value="N-terminal nucleophile aminohydrolases (Ntn hydrolases)"/>
    <property type="match status" value="1"/>
</dbReference>
<dbReference type="Proteomes" id="UP000753724">
    <property type="component" value="Unassembled WGS sequence"/>
</dbReference>
<sequence length="654" mass="70687">MCGIAGLIARETRVLPETVRAMTDRIVPRGPDSAGEWVDDSGRVGLGHRRLAILDLTQAGHQPMHSACGRYTVVFNGEIYNFAAIRTRLEQAGMAPPWRGHSDTEVLLAAIAAWGVQAAVEMAQGMFAIALWDAADRTLTLARDRFGEKPLYYGWCAAGFAFASTLAPIRALPGFDAGVEPQALSVLMARAYVPAPWSIYRGVYKLPPGCLLTVGVDRARNAPAAPPVEGVAQDGLILTRWFDYADEVLAGAADPIDDADEALAALDAALGHAVRQQLVADVPVGTFLSGGIDSSLITALAQKSVSQPIRSFTIGFEEAGFDEAVHAKQVAQVLGTDHTELYVTARDALDLIPAMPHVFDEPFADSSQLPTHLVAKLARRQVTVALSGDAGDELFGGYNRHQQVPRVWRRIARLPGPLRAMVLNGAGQLPPGLWNLLSDLRGRRRSGQFGHNARRGLRTMARADSFDALFDGFLDDWLLTGSPLSGDVVRQSRLGLDARLAALPLEVGMMHADAVTYLPDDILCKVDRAAMAVSLETRVPFLDPGVTATAARIAPALKFASGGGKHILKELLYTHVPRALVDRPKAGFAIPVGLWLKGPLRDWAEDLLSESALAADGLFDVGLIRRRWHAHLHGAEEQTQALWSVLMFQAWRRG</sequence>
<evidence type="ECO:0000256" key="5">
    <source>
        <dbReference type="ARBA" id="ARBA00022840"/>
    </source>
</evidence>
<evidence type="ECO:0000313" key="9">
    <source>
        <dbReference type="EMBL" id="NBC34940.1"/>
    </source>
</evidence>
<evidence type="ECO:0000256" key="6">
    <source>
        <dbReference type="ARBA" id="ARBA00022962"/>
    </source>
</evidence>
<proteinExistence type="inferred from homology"/>
<dbReference type="CDD" id="cd00712">
    <property type="entry name" value="AsnB"/>
    <property type="match status" value="1"/>
</dbReference>
<dbReference type="InterPro" id="IPR051786">
    <property type="entry name" value="ASN_synthetase/amidase"/>
</dbReference>
<comment type="caution">
    <text evidence="9">The sequence shown here is derived from an EMBL/GenBank/DDBJ whole genome shotgun (WGS) entry which is preliminary data.</text>
</comment>
<evidence type="ECO:0000313" key="10">
    <source>
        <dbReference type="Proteomes" id="UP000753724"/>
    </source>
</evidence>
<accession>A0ABW9X8U7</accession>